<dbReference type="EMBL" id="BLPG01000001">
    <property type="protein sequence ID" value="GFJ89931.1"/>
    <property type="molecule type" value="Genomic_DNA"/>
</dbReference>
<organism evidence="2 3">
    <name type="scientific">Phytohabitans rumicis</name>
    <dbReference type="NCBI Taxonomy" id="1076125"/>
    <lineage>
        <taxon>Bacteria</taxon>
        <taxon>Bacillati</taxon>
        <taxon>Actinomycetota</taxon>
        <taxon>Actinomycetes</taxon>
        <taxon>Micromonosporales</taxon>
        <taxon>Micromonosporaceae</taxon>
    </lineage>
</organism>
<reference evidence="2 3" key="2">
    <citation type="submission" date="2020-03" db="EMBL/GenBank/DDBJ databases">
        <authorList>
            <person name="Ichikawa N."/>
            <person name="Kimura A."/>
            <person name="Kitahashi Y."/>
            <person name="Uohara A."/>
        </authorList>
    </citation>
    <scope>NUCLEOTIDE SEQUENCE [LARGE SCALE GENOMIC DNA]</scope>
    <source>
        <strain evidence="2 3">NBRC 108638</strain>
    </source>
</reference>
<feature type="region of interest" description="Disordered" evidence="1">
    <location>
        <begin position="73"/>
        <end position="101"/>
    </location>
</feature>
<evidence type="ECO:0000313" key="3">
    <source>
        <dbReference type="Proteomes" id="UP000482960"/>
    </source>
</evidence>
<reference evidence="2 3" key="1">
    <citation type="submission" date="2020-03" db="EMBL/GenBank/DDBJ databases">
        <title>Whole genome shotgun sequence of Phytohabitans rumicis NBRC 108638.</title>
        <authorList>
            <person name="Komaki H."/>
            <person name="Tamura T."/>
        </authorList>
    </citation>
    <scope>NUCLEOTIDE SEQUENCE [LARGE SCALE GENOMIC DNA]</scope>
    <source>
        <strain evidence="2 3">NBRC 108638</strain>
    </source>
</reference>
<gene>
    <name evidence="2" type="ORF">Prum_035730</name>
</gene>
<protein>
    <submittedName>
        <fullName evidence="2">Uncharacterized protein</fullName>
    </submittedName>
</protein>
<name>A0A6V8L533_9ACTN</name>
<evidence type="ECO:0000256" key="1">
    <source>
        <dbReference type="SAM" id="MobiDB-lite"/>
    </source>
</evidence>
<accession>A0A6V8L533</accession>
<dbReference type="RefSeq" id="WP_173077405.1">
    <property type="nucleotide sequence ID" value="NZ_BLPG01000001.1"/>
</dbReference>
<dbReference type="Proteomes" id="UP000482960">
    <property type="component" value="Unassembled WGS sequence"/>
</dbReference>
<comment type="caution">
    <text evidence="2">The sequence shown here is derived from an EMBL/GenBank/DDBJ whole genome shotgun (WGS) entry which is preliminary data.</text>
</comment>
<proteinExistence type="predicted"/>
<feature type="compositionally biased region" description="Basic and acidic residues" evidence="1">
    <location>
        <begin position="8"/>
        <end position="19"/>
    </location>
</feature>
<sequence>MTSQEPDNTGRSKPEEDQMHAAQPGAEDLVGEVATLAADPDSDDAEIIRRLAVLADQFSVDEVFAVMVRYDTPTSSASRVTRRLPPHDLPNRRSVTAAAAA</sequence>
<dbReference type="AlphaFoldDB" id="A0A6V8L533"/>
<keyword evidence="3" id="KW-1185">Reference proteome</keyword>
<feature type="region of interest" description="Disordered" evidence="1">
    <location>
        <begin position="1"/>
        <end position="26"/>
    </location>
</feature>
<evidence type="ECO:0000313" key="2">
    <source>
        <dbReference type="EMBL" id="GFJ89931.1"/>
    </source>
</evidence>